<feature type="compositionally biased region" description="Polar residues" evidence="1">
    <location>
        <begin position="305"/>
        <end position="314"/>
    </location>
</feature>
<dbReference type="InterPro" id="IPR000477">
    <property type="entry name" value="RT_dom"/>
</dbReference>
<keyword evidence="4" id="KW-1185">Reference proteome</keyword>
<reference evidence="3 4" key="1">
    <citation type="submission" date="2018-04" db="EMBL/GenBank/DDBJ databases">
        <title>The genome of golden apple snail Pomacea canaliculata provides insight into stress tolerance and invasive adaptation.</title>
        <authorList>
            <person name="Liu C."/>
            <person name="Liu B."/>
            <person name="Ren Y."/>
            <person name="Zhang Y."/>
            <person name="Wang H."/>
            <person name="Li S."/>
            <person name="Jiang F."/>
            <person name="Yin L."/>
            <person name="Zhang G."/>
            <person name="Qian W."/>
            <person name="Fan W."/>
        </authorList>
    </citation>
    <scope>NUCLEOTIDE SEQUENCE [LARGE SCALE GENOMIC DNA]</scope>
    <source>
        <strain evidence="3">SZHN2017</strain>
        <tissue evidence="3">Muscle</tissue>
    </source>
</reference>
<dbReference type="EMBL" id="PZQS01000003">
    <property type="protein sequence ID" value="PVD34067.1"/>
    <property type="molecule type" value="Genomic_DNA"/>
</dbReference>
<dbReference type="SUPFAM" id="SSF56672">
    <property type="entry name" value="DNA/RNA polymerases"/>
    <property type="match status" value="1"/>
</dbReference>
<organism evidence="3 4">
    <name type="scientific">Pomacea canaliculata</name>
    <name type="common">Golden apple snail</name>
    <dbReference type="NCBI Taxonomy" id="400727"/>
    <lineage>
        <taxon>Eukaryota</taxon>
        <taxon>Metazoa</taxon>
        <taxon>Spiralia</taxon>
        <taxon>Lophotrochozoa</taxon>
        <taxon>Mollusca</taxon>
        <taxon>Gastropoda</taxon>
        <taxon>Caenogastropoda</taxon>
        <taxon>Architaenioglossa</taxon>
        <taxon>Ampullarioidea</taxon>
        <taxon>Ampullariidae</taxon>
        <taxon>Pomacea</taxon>
    </lineage>
</organism>
<evidence type="ECO:0000313" key="3">
    <source>
        <dbReference type="EMBL" id="PVD34067.1"/>
    </source>
</evidence>
<evidence type="ECO:0000256" key="1">
    <source>
        <dbReference type="SAM" id="MobiDB-lite"/>
    </source>
</evidence>
<comment type="caution">
    <text evidence="3">The sequence shown here is derived from an EMBL/GenBank/DDBJ whole genome shotgun (WGS) entry which is preliminary data.</text>
</comment>
<dbReference type="CDD" id="cd01650">
    <property type="entry name" value="RT_nLTR_like"/>
    <property type="match status" value="1"/>
</dbReference>
<feature type="domain" description="Reverse transcriptase" evidence="2">
    <location>
        <begin position="1"/>
        <end position="258"/>
    </location>
</feature>
<evidence type="ECO:0000313" key="4">
    <source>
        <dbReference type="Proteomes" id="UP000245119"/>
    </source>
</evidence>
<dbReference type="Pfam" id="PF00078">
    <property type="entry name" value="RVT_1"/>
    <property type="match status" value="1"/>
</dbReference>
<gene>
    <name evidence="3" type="ORF">C0Q70_05329</name>
</gene>
<dbReference type="PANTHER" id="PTHR47027">
    <property type="entry name" value="REVERSE TRANSCRIPTASE DOMAIN-CONTAINING PROTEIN"/>
    <property type="match status" value="1"/>
</dbReference>
<name>A0A2T7PL02_POMCA</name>
<sequence length="314" mass="35132">MKSGKAPGADGITAEMGITLLSLTSKVFSKIVLSRLTATLEKDLRPQQAGFRPGRSCSEHIFILRQILEQSNEWNTLLYINFIDLEKAFDSIHRESLWKILRHYGVPAKLVQVVAMLYSDFESQVVCDTELTDPFNVSTGVKQGCILSPFLFILAMDWIMKTSTDSERRGIRWPMTMTATTALEDLDFADDIALLSHRHQDMQEKTKAFSETAGNLGLKVSTKKTKSMRVNARVQDSIKLNGEEIEEVDSFSYLGSKMSTPGMRRWRFASLRSTWKAKNISQKKNGGKGDERKGLDMGSPRAGFSRSTSVADSG</sequence>
<protein>
    <recommendedName>
        <fullName evidence="2">Reverse transcriptase domain-containing protein</fullName>
    </recommendedName>
</protein>
<dbReference type="PANTHER" id="PTHR47027:SF25">
    <property type="entry name" value="REVERSE TRANSCRIPTASE DOMAIN-CONTAINING PROTEIN"/>
    <property type="match status" value="1"/>
</dbReference>
<dbReference type="InterPro" id="IPR043502">
    <property type="entry name" value="DNA/RNA_pol_sf"/>
</dbReference>
<dbReference type="OrthoDB" id="6255742at2759"/>
<dbReference type="AlphaFoldDB" id="A0A2T7PL02"/>
<feature type="region of interest" description="Disordered" evidence="1">
    <location>
        <begin position="278"/>
        <end position="314"/>
    </location>
</feature>
<dbReference type="PROSITE" id="PS50878">
    <property type="entry name" value="RT_POL"/>
    <property type="match status" value="1"/>
</dbReference>
<evidence type="ECO:0000259" key="2">
    <source>
        <dbReference type="PROSITE" id="PS50878"/>
    </source>
</evidence>
<dbReference type="Proteomes" id="UP000245119">
    <property type="component" value="Linkage Group LG3"/>
</dbReference>
<accession>A0A2T7PL02</accession>
<proteinExistence type="predicted"/>
<dbReference type="STRING" id="400727.A0A2T7PL02"/>